<protein>
    <recommendedName>
        <fullName evidence="2">UPF0102 protein COU47_04460</fullName>
    </recommendedName>
</protein>
<dbReference type="AlphaFoldDB" id="A0A2H0TCM9"/>
<reference evidence="4" key="1">
    <citation type="submission" date="2017-09" db="EMBL/GenBank/DDBJ databases">
        <title>Depth-based differentiation of microbial function through sediment-hosted aquifers and enrichment of novel symbionts in the deep terrestrial subsurface.</title>
        <authorList>
            <person name="Probst A.J."/>
            <person name="Ladd B."/>
            <person name="Jarett J.K."/>
            <person name="Geller-Mcgrath D.E."/>
            <person name="Sieber C.M.K."/>
            <person name="Emerson J.B."/>
            <person name="Anantharaman K."/>
            <person name="Thomas B.C."/>
            <person name="Malmstrom R."/>
            <person name="Stieglmeier M."/>
            <person name="Klingl A."/>
            <person name="Woyke T."/>
            <person name="Ryan C.M."/>
            <person name="Banfield J.F."/>
        </authorList>
    </citation>
    <scope>NUCLEOTIDE SEQUENCE [LARGE SCALE GENOMIC DNA]</scope>
</reference>
<sequence length="154" mass="18077">MCNFSFFFLIAYNSKMGLFNLFSRETDNRTSKRKIGDIGEDIFVKHIVKQKYRVFDRNFLKKFGEIDVVAEKDGVLHFFEVKTVKQNENSGGCDPEDNVHVWKRRRLARVIESYFAEKNVPETTPWQVDVGAVFLDFMGKKHTIRITEDIDVNE</sequence>
<proteinExistence type="inferred from homology"/>
<dbReference type="Proteomes" id="UP000231503">
    <property type="component" value="Unassembled WGS sequence"/>
</dbReference>
<evidence type="ECO:0000313" key="3">
    <source>
        <dbReference type="EMBL" id="PIR69312.1"/>
    </source>
</evidence>
<name>A0A2H0TCM9_9BACT</name>
<evidence type="ECO:0000256" key="2">
    <source>
        <dbReference type="HAMAP-Rule" id="MF_00048"/>
    </source>
</evidence>
<dbReference type="InterPro" id="IPR011335">
    <property type="entry name" value="Restrct_endonuc-II-like"/>
</dbReference>
<dbReference type="PANTHER" id="PTHR34039:SF1">
    <property type="entry name" value="UPF0102 PROTEIN YRAN"/>
    <property type="match status" value="1"/>
</dbReference>
<dbReference type="SUPFAM" id="SSF52980">
    <property type="entry name" value="Restriction endonuclease-like"/>
    <property type="match status" value="1"/>
</dbReference>
<comment type="similarity">
    <text evidence="1 2">Belongs to the UPF0102 family.</text>
</comment>
<dbReference type="InterPro" id="IPR011856">
    <property type="entry name" value="tRNA_endonuc-like_dom_sf"/>
</dbReference>
<dbReference type="GO" id="GO:0003676">
    <property type="term" value="F:nucleic acid binding"/>
    <property type="evidence" value="ECO:0007669"/>
    <property type="project" value="InterPro"/>
</dbReference>
<organism evidence="3 4">
    <name type="scientific">Candidatus Niyogibacteria bacterium CG10_big_fil_rev_8_21_14_0_10_46_36</name>
    <dbReference type="NCBI Taxonomy" id="1974726"/>
    <lineage>
        <taxon>Bacteria</taxon>
        <taxon>Candidatus Niyogiibacteriota</taxon>
    </lineage>
</organism>
<accession>A0A2H0TCM9</accession>
<comment type="caution">
    <text evidence="3">The sequence shown here is derived from an EMBL/GenBank/DDBJ whole genome shotgun (WGS) entry which is preliminary data.</text>
</comment>
<gene>
    <name evidence="3" type="ORF">COU47_04460</name>
</gene>
<evidence type="ECO:0000256" key="1">
    <source>
        <dbReference type="ARBA" id="ARBA00006738"/>
    </source>
</evidence>
<dbReference type="HAMAP" id="MF_00048">
    <property type="entry name" value="UPF0102"/>
    <property type="match status" value="1"/>
</dbReference>
<dbReference type="EMBL" id="PFCO01000009">
    <property type="protein sequence ID" value="PIR69312.1"/>
    <property type="molecule type" value="Genomic_DNA"/>
</dbReference>
<evidence type="ECO:0000313" key="4">
    <source>
        <dbReference type="Proteomes" id="UP000231503"/>
    </source>
</evidence>
<dbReference type="Pfam" id="PF02021">
    <property type="entry name" value="UPF0102"/>
    <property type="match status" value="1"/>
</dbReference>
<dbReference type="PANTHER" id="PTHR34039">
    <property type="entry name" value="UPF0102 PROTEIN YRAN"/>
    <property type="match status" value="1"/>
</dbReference>
<dbReference type="Gene3D" id="3.40.1350.10">
    <property type="match status" value="1"/>
</dbReference>
<dbReference type="InterPro" id="IPR003509">
    <property type="entry name" value="UPF0102_YraN-like"/>
</dbReference>